<keyword evidence="2" id="KW-1185">Reference proteome</keyword>
<evidence type="ECO:0000313" key="2">
    <source>
        <dbReference type="Proteomes" id="UP001143910"/>
    </source>
</evidence>
<name>A0ACC1MP87_9HYPO</name>
<comment type="caution">
    <text evidence="1">The sequence shown here is derived from an EMBL/GenBank/DDBJ whole genome shotgun (WGS) entry which is preliminary data.</text>
</comment>
<reference evidence="1" key="1">
    <citation type="submission" date="2022-08" db="EMBL/GenBank/DDBJ databases">
        <title>Genome Sequence of Lecanicillium fungicola.</title>
        <authorList>
            <person name="Buettner E."/>
        </authorList>
    </citation>
    <scope>NUCLEOTIDE SEQUENCE</scope>
    <source>
        <strain evidence="1">Babe33</strain>
    </source>
</reference>
<protein>
    <submittedName>
        <fullName evidence="1">Uncharacterized protein</fullName>
    </submittedName>
</protein>
<dbReference type="EMBL" id="JANJQO010001892">
    <property type="protein sequence ID" value="KAJ2968825.1"/>
    <property type="molecule type" value="Genomic_DNA"/>
</dbReference>
<accession>A0ACC1MP87</accession>
<dbReference type="Proteomes" id="UP001143910">
    <property type="component" value="Unassembled WGS sequence"/>
</dbReference>
<gene>
    <name evidence="1" type="ORF">NQ176_g8992</name>
</gene>
<organism evidence="1 2">
    <name type="scientific">Zarea fungicola</name>
    <dbReference type="NCBI Taxonomy" id="93591"/>
    <lineage>
        <taxon>Eukaryota</taxon>
        <taxon>Fungi</taxon>
        <taxon>Dikarya</taxon>
        <taxon>Ascomycota</taxon>
        <taxon>Pezizomycotina</taxon>
        <taxon>Sordariomycetes</taxon>
        <taxon>Hypocreomycetidae</taxon>
        <taxon>Hypocreales</taxon>
        <taxon>Cordycipitaceae</taxon>
        <taxon>Zarea</taxon>
    </lineage>
</organism>
<sequence>MAAESSSGERQAFNETKLEQEPEQEQEQVQVPPQTHDARHTTEPLASPPKTRNLPQWLDHFNRRDLTTTLRCTIAVWVASLLMLIHPSLFRLGQTTFLASLVVYLVPPAGNIIVNIIGALSLVMGVCLAWAWGLATMKAAQSIRSPQELQALRQALQQQVVATAKATGSNDTATIALKLVHDGFMLDARISAVYFVMGCTFIYFVSRLRYAVDKAILVQVFGIIATDIIMVIGPTLTTWTPHLPEVVVLPCACGAAIAIVCAVFIFPQSTSQVALGQIQDMIEMLNHPIQTALQLTVGATDIDANSLTRTRRRILVLYAQLQPSIAFMHLDLSRGRFSGEDVKTIHKKFQDVLLATFALLDLQVLGLTNKERASKLEDLVGGSPPQTSASDEKVLTPRQMRRIKLLKNQHLLKALIAPGTETGSDEMRDALHDSSKAVLEATADAVHHLVEVLQLVNMNRWFTTKTAANRLTELPAALKQVCARLSQTREACIADTTTAALKIHGGLFDEDGVLKNDMKVAAHGLSGLVTAFVIEERIISVSTTFEKLVAHVAQLLEERTAVHFWGPLKLGNLWSWLTSSGKSTSAPAISGEGIDDPDRLQEQARETHRRIQLVAGGQGIPKKRGNAFTRTAVAIIKWFTNPAGLYALRVVAATVATAIPAVIPHSAGFFYREKGLWTVVTAQTCVLMYMSDFTFSIFTRAFATIFGGVVALVIWYIGSGNGDGNPYGIAAAMPFGIFIFIWARLWLPQAYLQGTILGAATFALIIGYSWDVHHLSSYGLPGLGYVSFWKRVVTVLLGFLAALIVQMLPSPPSGTHHVAKTLANTLHTLNDHYALLVSHWGRADSNNDWRGTRSVIATTGLGVGQTLSSLGDAITMLKFETSLSPFDRATLHKSQALLRTMNQALTQLMLAATTLPMEYQQRFIRNSGLLDDISINNVMAVLVIAKQSLRTGAPLPARLPTPLIQTCYADFCAKHETVELHREYIGSEDYRSYCVALSSYLTFLHSADDLIALLKEAAGESHIVHDWTELAAEV</sequence>
<evidence type="ECO:0000313" key="1">
    <source>
        <dbReference type="EMBL" id="KAJ2968825.1"/>
    </source>
</evidence>
<proteinExistence type="predicted"/>